<evidence type="ECO:0000256" key="4">
    <source>
        <dbReference type="ARBA" id="ARBA00022840"/>
    </source>
</evidence>
<dbReference type="EMBL" id="AP017312">
    <property type="protein sequence ID" value="BAU28468.1"/>
    <property type="molecule type" value="Genomic_DNA"/>
</dbReference>
<dbReference type="PROSITE" id="PS51192">
    <property type="entry name" value="HELICASE_ATP_BIND_1"/>
    <property type="match status" value="1"/>
</dbReference>
<protein>
    <submittedName>
        <fullName evidence="5">Type III restriction enzyme, res subunit</fullName>
    </submittedName>
</protein>
<dbReference type="InterPro" id="IPR054347">
    <property type="entry name" value="TOTE_primase"/>
</dbReference>
<dbReference type="GO" id="GO:0003677">
    <property type="term" value="F:DNA binding"/>
    <property type="evidence" value="ECO:0007669"/>
    <property type="project" value="InterPro"/>
</dbReference>
<keyword evidence="2" id="KW-0378">Hydrolase</keyword>
<dbReference type="PANTHER" id="PTHR11274">
    <property type="entry name" value="RAD25/XP-B DNA REPAIR HELICASE"/>
    <property type="match status" value="1"/>
</dbReference>
<dbReference type="SUPFAM" id="SSF52540">
    <property type="entry name" value="P-loop containing nucleoside triphosphate hydrolases"/>
    <property type="match status" value="1"/>
</dbReference>
<dbReference type="InterPro" id="IPR050615">
    <property type="entry name" value="ATP-dep_DNA_Helicase"/>
</dbReference>
<dbReference type="Proteomes" id="UP000217696">
    <property type="component" value="Chromosome"/>
</dbReference>
<evidence type="ECO:0000256" key="2">
    <source>
        <dbReference type="ARBA" id="ARBA00022801"/>
    </source>
</evidence>
<organism evidence="5 6">
    <name type="scientific">Aneurinibacillus soli</name>
    <dbReference type="NCBI Taxonomy" id="1500254"/>
    <lineage>
        <taxon>Bacteria</taxon>
        <taxon>Bacillati</taxon>
        <taxon>Bacillota</taxon>
        <taxon>Bacilli</taxon>
        <taxon>Bacillales</taxon>
        <taxon>Paenibacillaceae</taxon>
        <taxon>Aneurinibacillus group</taxon>
        <taxon>Aneurinibacillus</taxon>
    </lineage>
</organism>
<keyword evidence="1" id="KW-0547">Nucleotide-binding</keyword>
<evidence type="ECO:0000256" key="1">
    <source>
        <dbReference type="ARBA" id="ARBA00022741"/>
    </source>
</evidence>
<dbReference type="GO" id="GO:0004386">
    <property type="term" value="F:helicase activity"/>
    <property type="evidence" value="ECO:0007669"/>
    <property type="project" value="UniProtKB-KW"/>
</dbReference>
<dbReference type="Gene3D" id="3.40.50.300">
    <property type="entry name" value="P-loop containing nucleotide triphosphate hydrolases"/>
    <property type="match status" value="1"/>
</dbReference>
<dbReference type="PANTHER" id="PTHR11274:SF0">
    <property type="entry name" value="GENERAL TRANSCRIPTION AND DNA REPAIR FACTOR IIH HELICASE SUBUNIT XPB"/>
    <property type="match status" value="1"/>
</dbReference>
<dbReference type="InterPro" id="IPR014001">
    <property type="entry name" value="Helicase_ATP-bd"/>
</dbReference>
<evidence type="ECO:0000313" key="6">
    <source>
        <dbReference type="Proteomes" id="UP000217696"/>
    </source>
</evidence>
<dbReference type="GO" id="GO:0016787">
    <property type="term" value="F:hydrolase activity"/>
    <property type="evidence" value="ECO:0007669"/>
    <property type="project" value="UniProtKB-KW"/>
</dbReference>
<dbReference type="SMART" id="SM00487">
    <property type="entry name" value="DEXDc"/>
    <property type="match status" value="1"/>
</dbReference>
<gene>
    <name evidence="5" type="ORF">CB4_02642</name>
</gene>
<dbReference type="InterPro" id="IPR006935">
    <property type="entry name" value="Helicase/UvrB_N"/>
</dbReference>
<dbReference type="Pfam" id="PF04851">
    <property type="entry name" value="ResIII"/>
    <property type="match status" value="1"/>
</dbReference>
<evidence type="ECO:0000313" key="5">
    <source>
        <dbReference type="EMBL" id="BAU28468.1"/>
    </source>
</evidence>
<dbReference type="KEGG" id="asoc:CB4_02642"/>
<accession>A0A0U4NIA1</accession>
<keyword evidence="6" id="KW-1185">Reference proteome</keyword>
<proteinExistence type="predicted"/>
<name>A0A0U4NIA1_9BACL</name>
<reference evidence="5 6" key="1">
    <citation type="submission" date="2015-12" db="EMBL/GenBank/DDBJ databases">
        <title>Genome sequence of Aneurinibacillus soli.</title>
        <authorList>
            <person name="Lee J.S."/>
            <person name="Lee K.C."/>
            <person name="Kim K.K."/>
            <person name="Lee B.W."/>
        </authorList>
    </citation>
    <scope>NUCLEOTIDE SEQUENCE [LARGE SCALE GENOMIC DNA]</scope>
    <source>
        <strain evidence="5 6">CB4</strain>
    </source>
</reference>
<dbReference type="Pfam" id="PF22548">
    <property type="entry name" value="AEP-TOTE"/>
    <property type="match status" value="1"/>
</dbReference>
<dbReference type="InterPro" id="IPR027417">
    <property type="entry name" value="P-loop_NTPase"/>
</dbReference>
<dbReference type="RefSeq" id="WP_110546225.1">
    <property type="nucleotide sequence ID" value="NZ_AP017312.1"/>
</dbReference>
<dbReference type="AlphaFoldDB" id="A0A0U4NIA1"/>
<keyword evidence="3" id="KW-0347">Helicase</keyword>
<sequence length="490" mass="55198">MDVYAVRWESKNGKSGYSPVCINEWDRAVCKKPIIKCSDCQHRKFTPLTDDVIYHHLSGKRTVGIYPLLHDETCLFLAIDFDKNDWQKDTKAFLQTCHTSNVPAVIERSRSGKGAHVWIFFETPVSASLARNLGSALLTKTMEERYELTFNSYDRLFPNQDTMPKGGFGNLIALPLQGESRKAGNSVFVDEHFQPYDDPWAFLSTIRKMKEADVQAIIHGLIKQGHVTGIQDNETEGGQEDRPWNASLTNEIERITGPLPEKVKMVQSNLLYIEKVGLSPAVLNRLNRLAAFQNPEFYKAQAMRLSTFDKQRIISCAEDYPNHIALPRGCVDAVISLLQDYGVKTEVIDERCTGEKIEACFQGELYAEQKEAVKNLLAHDTGILSATTAFGKTVVAAAMIAERKVNTLILVHRKELMGQWMERLASFMDTPFKEIGQIGGGKQKRTGRIDIAVMQSVSRKGIVKDFVSEYGHVIVDECHHLSAYSFEQML</sequence>
<dbReference type="CDD" id="cd17926">
    <property type="entry name" value="DEXHc_RE"/>
    <property type="match status" value="1"/>
</dbReference>
<keyword evidence="4" id="KW-0067">ATP-binding</keyword>
<evidence type="ECO:0000256" key="3">
    <source>
        <dbReference type="ARBA" id="ARBA00022806"/>
    </source>
</evidence>
<dbReference type="GO" id="GO:0005524">
    <property type="term" value="F:ATP binding"/>
    <property type="evidence" value="ECO:0007669"/>
    <property type="project" value="UniProtKB-KW"/>
</dbReference>